<reference evidence="2" key="2">
    <citation type="submission" date="2017-10" db="EMBL/GenBank/DDBJ databases">
        <title>Ladona fulva Genome sequencing and assembly.</title>
        <authorList>
            <person name="Murali S."/>
            <person name="Richards S."/>
            <person name="Bandaranaike D."/>
            <person name="Bellair M."/>
            <person name="Blankenburg K."/>
            <person name="Chao H."/>
            <person name="Dinh H."/>
            <person name="Doddapaneni H."/>
            <person name="Dugan-Rocha S."/>
            <person name="Elkadiri S."/>
            <person name="Gnanaolivu R."/>
            <person name="Hernandez B."/>
            <person name="Skinner E."/>
            <person name="Javaid M."/>
            <person name="Lee S."/>
            <person name="Li M."/>
            <person name="Ming W."/>
            <person name="Munidasa M."/>
            <person name="Muniz J."/>
            <person name="Nguyen L."/>
            <person name="Hughes D."/>
            <person name="Osuji N."/>
            <person name="Pu L.-L."/>
            <person name="Puazo M."/>
            <person name="Qu C."/>
            <person name="Quiroz J."/>
            <person name="Raj R."/>
            <person name="Weissenberger G."/>
            <person name="Xin Y."/>
            <person name="Zou X."/>
            <person name="Han Y."/>
            <person name="Worley K."/>
            <person name="Muzny D."/>
            <person name="Gibbs R."/>
        </authorList>
    </citation>
    <scope>NUCLEOTIDE SEQUENCE</scope>
    <source>
        <strain evidence="2">Sampled in the wild</strain>
    </source>
</reference>
<reference evidence="2" key="1">
    <citation type="submission" date="2013-04" db="EMBL/GenBank/DDBJ databases">
        <authorList>
            <person name="Qu J."/>
            <person name="Murali S.C."/>
            <person name="Bandaranaike D."/>
            <person name="Bellair M."/>
            <person name="Blankenburg K."/>
            <person name="Chao H."/>
            <person name="Dinh H."/>
            <person name="Doddapaneni H."/>
            <person name="Downs B."/>
            <person name="Dugan-Rocha S."/>
            <person name="Elkadiri S."/>
            <person name="Gnanaolivu R.D."/>
            <person name="Hernandez B."/>
            <person name="Javaid M."/>
            <person name="Jayaseelan J.C."/>
            <person name="Lee S."/>
            <person name="Li M."/>
            <person name="Ming W."/>
            <person name="Munidasa M."/>
            <person name="Muniz J."/>
            <person name="Nguyen L."/>
            <person name="Ongeri F."/>
            <person name="Osuji N."/>
            <person name="Pu L.-L."/>
            <person name="Puazo M."/>
            <person name="Qu C."/>
            <person name="Quiroz J."/>
            <person name="Raj R."/>
            <person name="Weissenberger G."/>
            <person name="Xin Y."/>
            <person name="Zou X."/>
            <person name="Han Y."/>
            <person name="Richards S."/>
            <person name="Worley K."/>
            <person name="Muzny D."/>
            <person name="Gibbs R."/>
        </authorList>
    </citation>
    <scope>NUCLEOTIDE SEQUENCE</scope>
    <source>
        <strain evidence="2">Sampled in the wild</strain>
    </source>
</reference>
<evidence type="ECO:0000313" key="3">
    <source>
        <dbReference type="Proteomes" id="UP000792457"/>
    </source>
</evidence>
<protein>
    <submittedName>
        <fullName evidence="2">Uncharacterized protein</fullName>
    </submittedName>
</protein>
<proteinExistence type="predicted"/>
<dbReference type="AlphaFoldDB" id="A0A8K0K1N9"/>
<dbReference type="Proteomes" id="UP000792457">
    <property type="component" value="Unassembled WGS sequence"/>
</dbReference>
<keyword evidence="3" id="KW-1185">Reference proteome</keyword>
<feature type="transmembrane region" description="Helical" evidence="1">
    <location>
        <begin position="94"/>
        <end position="113"/>
    </location>
</feature>
<accession>A0A8K0K1N9</accession>
<comment type="caution">
    <text evidence="2">The sequence shown here is derived from an EMBL/GenBank/DDBJ whole genome shotgun (WGS) entry which is preliminary data.</text>
</comment>
<dbReference type="EMBL" id="KZ308291">
    <property type="protein sequence ID" value="KAG8226644.1"/>
    <property type="molecule type" value="Genomic_DNA"/>
</dbReference>
<organism evidence="2 3">
    <name type="scientific">Ladona fulva</name>
    <name type="common">Scarce chaser dragonfly</name>
    <name type="synonym">Libellula fulva</name>
    <dbReference type="NCBI Taxonomy" id="123851"/>
    <lineage>
        <taxon>Eukaryota</taxon>
        <taxon>Metazoa</taxon>
        <taxon>Ecdysozoa</taxon>
        <taxon>Arthropoda</taxon>
        <taxon>Hexapoda</taxon>
        <taxon>Insecta</taxon>
        <taxon>Pterygota</taxon>
        <taxon>Palaeoptera</taxon>
        <taxon>Odonata</taxon>
        <taxon>Epiprocta</taxon>
        <taxon>Anisoptera</taxon>
        <taxon>Libelluloidea</taxon>
        <taxon>Libellulidae</taxon>
        <taxon>Ladona</taxon>
    </lineage>
</organism>
<keyword evidence="1" id="KW-1133">Transmembrane helix</keyword>
<evidence type="ECO:0000256" key="1">
    <source>
        <dbReference type="SAM" id="Phobius"/>
    </source>
</evidence>
<keyword evidence="1" id="KW-0812">Transmembrane</keyword>
<gene>
    <name evidence="2" type="ORF">J437_LFUL005296</name>
</gene>
<evidence type="ECO:0000313" key="2">
    <source>
        <dbReference type="EMBL" id="KAG8226644.1"/>
    </source>
</evidence>
<name>A0A8K0K1N9_LADFU</name>
<sequence length="168" mass="19228">MEKWVKRKQVKLDTRAGRMLSKIAAIRCFSPPERTSIQSATASHPPSRVSKYPKRTRSRCSARVSSVIPRLAISSRHKHKNLLKNQGIQNLKHLMAGLIVLKFFIMLYVAMLLEKKLFHHAILTKTMSLKVKKCIVGKFYKERITVFVCGKMKGIMANHAKLICKQTI</sequence>
<keyword evidence="1" id="KW-0472">Membrane</keyword>